<protein>
    <submittedName>
        <fullName evidence="1">Uncharacterized protein</fullName>
    </submittedName>
</protein>
<proteinExistence type="predicted"/>
<reference evidence="1 2" key="1">
    <citation type="submission" date="2023-11" db="EMBL/GenBank/DDBJ databases">
        <authorList>
            <person name="Cook R."/>
            <person name="Crisci M."/>
            <person name="Pye H."/>
            <person name="Adriaenssens E."/>
            <person name="Santini J."/>
        </authorList>
    </citation>
    <scope>NUCLEOTIDE SEQUENCE [LARGE SCALE GENOMIC DNA]</scope>
    <source>
        <strain evidence="1">Lak_Megaphage_RVC_AP1_GC26</strain>
    </source>
</reference>
<accession>A0ABZ0Z6Y3</accession>
<organism evidence="1 2">
    <name type="scientific">phage Lak_Megaphage_RVC_AP1_GC26</name>
    <dbReference type="NCBI Taxonomy" id="3109224"/>
    <lineage>
        <taxon>Viruses</taxon>
        <taxon>Duplodnaviria</taxon>
        <taxon>Heunggongvirae</taxon>
        <taxon>Uroviricota</taxon>
        <taxon>Caudoviricetes</taxon>
        <taxon>Caudoviricetes code 15 clade</taxon>
    </lineage>
</organism>
<dbReference type="EMBL" id="OR769218">
    <property type="protein sequence ID" value="WQJ53980.1"/>
    <property type="molecule type" value="Genomic_DNA"/>
</dbReference>
<evidence type="ECO:0000313" key="2">
    <source>
        <dbReference type="Proteomes" id="UP001346559"/>
    </source>
</evidence>
<sequence length="146" mass="16903">MKILDKLLNKGKPKLDPEIVTKSGSNIDILPEFENVYPLQWLFTYNSLVGKTYVYKLNAPFTPYLYAKIILSPGFKSYIIRLFSYISDVPLTEDNIDKVKKGDATLQYALSPDDLKLFGPNNPYGFTYELLINKLIDQYFEVMRTR</sequence>
<evidence type="ECO:0000313" key="1">
    <source>
        <dbReference type="EMBL" id="WQJ53980.1"/>
    </source>
</evidence>
<name>A0ABZ0Z6Y3_9CAUD</name>
<keyword evidence="2" id="KW-1185">Reference proteome</keyword>
<dbReference type="Proteomes" id="UP001346559">
    <property type="component" value="Segment"/>
</dbReference>